<dbReference type="AlphaFoldDB" id="A0A1G2UL50"/>
<keyword evidence="1" id="KW-1133">Transmembrane helix</keyword>
<evidence type="ECO:0000313" key="2">
    <source>
        <dbReference type="EMBL" id="OHB10149.1"/>
    </source>
</evidence>
<sequence>MSDLSFINFNWSEGVFWVILAVVSSLAGRRLDLMPRIFWHILSFNFVLFGMSDFAEAYYQVSPLESSAEWLFYWKLFCLVVFAFCLIWYLVARTQKK</sequence>
<dbReference type="EMBL" id="MHWP01000021">
    <property type="protein sequence ID" value="OHB10149.1"/>
    <property type="molecule type" value="Genomic_DNA"/>
</dbReference>
<keyword evidence="1" id="KW-0812">Transmembrane</keyword>
<feature type="transmembrane region" description="Helical" evidence="1">
    <location>
        <begin position="38"/>
        <end position="59"/>
    </location>
</feature>
<feature type="transmembrane region" description="Helical" evidence="1">
    <location>
        <begin position="71"/>
        <end position="91"/>
    </location>
</feature>
<proteinExistence type="predicted"/>
<reference evidence="2 3" key="1">
    <citation type="journal article" date="2016" name="Nat. Commun.">
        <title>Thousands of microbial genomes shed light on interconnected biogeochemical processes in an aquifer system.</title>
        <authorList>
            <person name="Anantharaman K."/>
            <person name="Brown C.T."/>
            <person name="Hug L.A."/>
            <person name="Sharon I."/>
            <person name="Castelle C.J."/>
            <person name="Probst A.J."/>
            <person name="Thomas B.C."/>
            <person name="Singh A."/>
            <person name="Wilkins M.J."/>
            <person name="Karaoz U."/>
            <person name="Brodie E.L."/>
            <person name="Williams K.H."/>
            <person name="Hubbard S.S."/>
            <person name="Banfield J.F."/>
        </authorList>
    </citation>
    <scope>NUCLEOTIDE SEQUENCE [LARGE SCALE GENOMIC DNA]</scope>
</reference>
<feature type="transmembrane region" description="Helical" evidence="1">
    <location>
        <begin position="6"/>
        <end position="26"/>
    </location>
</feature>
<dbReference type="Proteomes" id="UP000177202">
    <property type="component" value="Unassembled WGS sequence"/>
</dbReference>
<protein>
    <submittedName>
        <fullName evidence="2">Uncharacterized protein</fullName>
    </submittedName>
</protein>
<name>A0A1G2UL50_9BACT</name>
<evidence type="ECO:0000313" key="3">
    <source>
        <dbReference type="Proteomes" id="UP000177202"/>
    </source>
</evidence>
<dbReference type="STRING" id="1802772.A3H60_00790"/>
<evidence type="ECO:0000256" key="1">
    <source>
        <dbReference type="SAM" id="Phobius"/>
    </source>
</evidence>
<gene>
    <name evidence="2" type="ORF">A3H60_00790</name>
</gene>
<accession>A0A1G2UL50</accession>
<keyword evidence="1" id="KW-0472">Membrane</keyword>
<organism evidence="2 3">
    <name type="scientific">Candidatus Zambryskibacteria bacterium RIFCSPLOWO2_02_FULL_44_12b</name>
    <dbReference type="NCBI Taxonomy" id="1802772"/>
    <lineage>
        <taxon>Bacteria</taxon>
        <taxon>Candidatus Zambryskiibacteriota</taxon>
    </lineage>
</organism>
<comment type="caution">
    <text evidence="2">The sequence shown here is derived from an EMBL/GenBank/DDBJ whole genome shotgun (WGS) entry which is preliminary data.</text>
</comment>